<evidence type="ECO:0000313" key="3">
    <source>
        <dbReference type="Proteomes" id="UP000605986"/>
    </source>
</evidence>
<protein>
    <recommendedName>
        <fullName evidence="4">Transcription factor domain-containing protein</fullName>
    </recommendedName>
</protein>
<organism evidence="2 3">
    <name type="scientific">Fusarium austroafricanum</name>
    <dbReference type="NCBI Taxonomy" id="2364996"/>
    <lineage>
        <taxon>Eukaryota</taxon>
        <taxon>Fungi</taxon>
        <taxon>Dikarya</taxon>
        <taxon>Ascomycota</taxon>
        <taxon>Pezizomycotina</taxon>
        <taxon>Sordariomycetes</taxon>
        <taxon>Hypocreomycetidae</taxon>
        <taxon>Hypocreales</taxon>
        <taxon>Nectriaceae</taxon>
        <taxon>Fusarium</taxon>
        <taxon>Fusarium concolor species complex</taxon>
    </lineage>
</organism>
<dbReference type="EMBL" id="JAADJG010000584">
    <property type="protein sequence ID" value="KAF4442924.1"/>
    <property type="molecule type" value="Genomic_DNA"/>
</dbReference>
<dbReference type="AlphaFoldDB" id="A0A8H4K471"/>
<evidence type="ECO:0000313" key="2">
    <source>
        <dbReference type="EMBL" id="KAF4442924.1"/>
    </source>
</evidence>
<sequence>MPCGGYATQIIFKDQTKLFNHGSPRRTRSGQRLGESSIEFAQENTFEDALDHPGGQSPTDEFFAPYVTPAPDLENVAVGSQSPIYDIGQSNNAPDVPTSFSVSNTPTTWDSGFIPDREADAPALTGDIHGASPYIVSPIITTSPHSSLPLIGPSNLTTTETPNQSHDSALRNSHFFNGLHTAPIIPQGLLDSMRFPEDMLYYHHLRDASPYGVLTLLYLNDIMDAEFLSGSFYHAALALSALKVSKSNVGSQLRSQAAIHALEHFVIALGDVGNIPVEDMTTDIPTPGNEHGPGRREKIVSWLSTVLLLAHFELKRAQMRLWCIHGCAAVEFLASHLSLVRETSIGESLVYAFSRIAALLEIYERTHSIQEQHVSSEASRSLVQFLAGSALPYDRLLYIQPRVNELEEDWRSNLRPDAQWDERVDKLRLELEEWRDTLAPEDIPDFGDNTPSDRQDLGTDIKPLTLLTSPEPVRPTTSFTHYLVSKLRLDSMYSPQAAQKLTTSEFTAILRKICRLAASLPYDLSVIVNNYGYGMLPAVLNAYHMSDKATANWIKTWVASRPDTREARDRGLVGQ</sequence>
<keyword evidence="3" id="KW-1185">Reference proteome</keyword>
<dbReference type="InterPro" id="IPR021858">
    <property type="entry name" value="Fun_TF"/>
</dbReference>
<dbReference type="Pfam" id="PF11951">
    <property type="entry name" value="Fungal_trans_2"/>
    <property type="match status" value="1"/>
</dbReference>
<reference evidence="2" key="1">
    <citation type="submission" date="2020-01" db="EMBL/GenBank/DDBJ databases">
        <title>Identification and distribution of gene clusters putatively required for synthesis of sphingolipid metabolism inhibitors in phylogenetically diverse species of the filamentous fungus Fusarium.</title>
        <authorList>
            <person name="Kim H.-S."/>
            <person name="Busman M."/>
            <person name="Brown D.W."/>
            <person name="Divon H."/>
            <person name="Uhlig S."/>
            <person name="Proctor R.H."/>
        </authorList>
    </citation>
    <scope>NUCLEOTIDE SEQUENCE</scope>
    <source>
        <strain evidence="2">NRRL 53441</strain>
    </source>
</reference>
<name>A0A8H4K471_9HYPO</name>
<gene>
    <name evidence="2" type="ORF">F53441_11568</name>
</gene>
<comment type="caution">
    <text evidence="2">The sequence shown here is derived from an EMBL/GenBank/DDBJ whole genome shotgun (WGS) entry which is preliminary data.</text>
</comment>
<evidence type="ECO:0008006" key="4">
    <source>
        <dbReference type="Google" id="ProtNLM"/>
    </source>
</evidence>
<dbReference type="OrthoDB" id="5126878at2759"/>
<evidence type="ECO:0000256" key="1">
    <source>
        <dbReference type="ARBA" id="ARBA00023242"/>
    </source>
</evidence>
<keyword evidence="1" id="KW-0539">Nucleus</keyword>
<proteinExistence type="predicted"/>
<accession>A0A8H4K471</accession>
<dbReference type="Proteomes" id="UP000605986">
    <property type="component" value="Unassembled WGS sequence"/>
</dbReference>